<dbReference type="Proteomes" id="UP000677687">
    <property type="component" value="Unassembled WGS sequence"/>
</dbReference>
<dbReference type="AlphaFoldDB" id="A0A8T4L0R2"/>
<name>A0A8T4L0R2_9ARCH</name>
<organism evidence="1 2">
    <name type="scientific">Candidatus Iainarchaeum sp</name>
    <dbReference type="NCBI Taxonomy" id="3101447"/>
    <lineage>
        <taxon>Archaea</taxon>
        <taxon>Candidatus Iainarchaeota</taxon>
        <taxon>Candidatus Iainarchaeia</taxon>
        <taxon>Candidatus Iainarchaeales</taxon>
        <taxon>Candidatus Iainarchaeaceae</taxon>
        <taxon>Candidatus Iainarchaeum</taxon>
    </lineage>
</organism>
<protein>
    <recommendedName>
        <fullName evidence="3">KaiC-like domain-containing protein</fullName>
    </recommendedName>
</protein>
<evidence type="ECO:0008006" key="3">
    <source>
        <dbReference type="Google" id="ProtNLM"/>
    </source>
</evidence>
<dbReference type="EMBL" id="JAGVWD010000032">
    <property type="protein sequence ID" value="MBS3057425.1"/>
    <property type="molecule type" value="Genomic_DNA"/>
</dbReference>
<reference evidence="1" key="2">
    <citation type="submission" date="2021-05" db="EMBL/GenBank/DDBJ databases">
        <title>Protein family content uncovers lineage relationships and bacterial pathway maintenance mechanisms in DPANN archaea.</title>
        <authorList>
            <person name="Castelle C.J."/>
            <person name="Meheust R."/>
            <person name="Jaffe A.L."/>
            <person name="Seitz K."/>
            <person name="Gong X."/>
            <person name="Baker B.J."/>
            <person name="Banfield J.F."/>
        </authorList>
    </citation>
    <scope>NUCLEOTIDE SEQUENCE</scope>
    <source>
        <strain evidence="1">RIFCSPHIGHO2_01_FULL_AR10_44_11</strain>
    </source>
</reference>
<dbReference type="Gene3D" id="3.40.50.300">
    <property type="entry name" value="P-loop containing nucleotide triphosphate hydrolases"/>
    <property type="match status" value="1"/>
</dbReference>
<dbReference type="InterPro" id="IPR055927">
    <property type="entry name" value="DUF7504"/>
</dbReference>
<dbReference type="Pfam" id="PF24336">
    <property type="entry name" value="DUF7504"/>
    <property type="match status" value="1"/>
</dbReference>
<dbReference type="InterPro" id="IPR027417">
    <property type="entry name" value="P-loop_NTPase"/>
</dbReference>
<reference evidence="1" key="1">
    <citation type="submission" date="2021-03" db="EMBL/GenBank/DDBJ databases">
        <authorList>
            <person name="Jaffe A."/>
        </authorList>
    </citation>
    <scope>NUCLEOTIDE SEQUENCE</scope>
    <source>
        <strain evidence="1">RIFCSPHIGHO2_01_FULL_AR10_44_11</strain>
    </source>
</reference>
<evidence type="ECO:0000313" key="1">
    <source>
        <dbReference type="EMBL" id="MBS3057425.1"/>
    </source>
</evidence>
<comment type="caution">
    <text evidence="1">The sequence shown here is derived from an EMBL/GenBank/DDBJ whole genome shotgun (WGS) entry which is preliminary data.</text>
</comment>
<gene>
    <name evidence="1" type="ORF">J4415_02245</name>
</gene>
<sequence length="200" mass="22715">MGNEKDRHGGMSKRLQALIRKEFTSLKDDFVALLIVDAEKFAETNIELVKILKHENKLPGVYITGNVPYKNLKEHFDSHKVDLKDLTFIDMVTQMSGEEAQKEENCVFVDSPDSLTELSVTLDKAMDKIKGREKFLILDSVSTLLIYNKDRAVEKFTHFLANNLRENPGTKGILLAVQTNENKNALEMLAQFCDKVVKLV</sequence>
<accession>A0A8T4L0R2</accession>
<evidence type="ECO:0000313" key="2">
    <source>
        <dbReference type="Proteomes" id="UP000677687"/>
    </source>
</evidence>
<proteinExistence type="predicted"/>